<reference evidence="2 3" key="1">
    <citation type="journal article" date="2020" name="Cell">
        <title>Large-Scale Comparative Analyses of Tick Genomes Elucidate Their Genetic Diversity and Vector Capacities.</title>
        <authorList>
            <consortium name="Tick Genome and Microbiome Consortium (TIGMIC)"/>
            <person name="Jia N."/>
            <person name="Wang J."/>
            <person name="Shi W."/>
            <person name="Du L."/>
            <person name="Sun Y."/>
            <person name="Zhan W."/>
            <person name="Jiang J.F."/>
            <person name="Wang Q."/>
            <person name="Zhang B."/>
            <person name="Ji P."/>
            <person name="Bell-Sakyi L."/>
            <person name="Cui X.M."/>
            <person name="Yuan T.T."/>
            <person name="Jiang B.G."/>
            <person name="Yang W.F."/>
            <person name="Lam T.T."/>
            <person name="Chang Q.C."/>
            <person name="Ding S.J."/>
            <person name="Wang X.J."/>
            <person name="Zhu J.G."/>
            <person name="Ruan X.D."/>
            <person name="Zhao L."/>
            <person name="Wei J.T."/>
            <person name="Ye R.Z."/>
            <person name="Que T.C."/>
            <person name="Du C.H."/>
            <person name="Zhou Y.H."/>
            <person name="Cheng J.X."/>
            <person name="Dai P.F."/>
            <person name="Guo W.B."/>
            <person name="Han X.H."/>
            <person name="Huang E.J."/>
            <person name="Li L.F."/>
            <person name="Wei W."/>
            <person name="Gao Y.C."/>
            <person name="Liu J.Z."/>
            <person name="Shao H.Z."/>
            <person name="Wang X."/>
            <person name="Wang C.C."/>
            <person name="Yang T.C."/>
            <person name="Huo Q.B."/>
            <person name="Li W."/>
            <person name="Chen H.Y."/>
            <person name="Chen S.E."/>
            <person name="Zhou L.G."/>
            <person name="Ni X.B."/>
            <person name="Tian J.H."/>
            <person name="Sheng Y."/>
            <person name="Liu T."/>
            <person name="Pan Y.S."/>
            <person name="Xia L.Y."/>
            <person name="Li J."/>
            <person name="Zhao F."/>
            <person name="Cao W.C."/>
        </authorList>
    </citation>
    <scope>NUCLEOTIDE SEQUENCE [LARGE SCALE GENOMIC DNA]</scope>
    <source>
        <strain evidence="2">HaeL-2018</strain>
    </source>
</reference>
<feature type="compositionally biased region" description="Polar residues" evidence="1">
    <location>
        <begin position="42"/>
        <end position="61"/>
    </location>
</feature>
<protein>
    <submittedName>
        <fullName evidence="2">Uncharacterized protein</fullName>
    </submittedName>
</protein>
<evidence type="ECO:0000256" key="1">
    <source>
        <dbReference type="SAM" id="MobiDB-lite"/>
    </source>
</evidence>
<dbReference type="EMBL" id="JABSTR010000001">
    <property type="protein sequence ID" value="KAH9359630.1"/>
    <property type="molecule type" value="Genomic_DNA"/>
</dbReference>
<dbReference type="OrthoDB" id="6629909at2759"/>
<dbReference type="VEuPathDB" id="VectorBase:HLOH_040795"/>
<dbReference type="AlphaFoldDB" id="A0A9J6F6L1"/>
<organism evidence="2 3">
    <name type="scientific">Haemaphysalis longicornis</name>
    <name type="common">Bush tick</name>
    <dbReference type="NCBI Taxonomy" id="44386"/>
    <lineage>
        <taxon>Eukaryota</taxon>
        <taxon>Metazoa</taxon>
        <taxon>Ecdysozoa</taxon>
        <taxon>Arthropoda</taxon>
        <taxon>Chelicerata</taxon>
        <taxon>Arachnida</taxon>
        <taxon>Acari</taxon>
        <taxon>Parasitiformes</taxon>
        <taxon>Ixodida</taxon>
        <taxon>Ixodoidea</taxon>
        <taxon>Ixodidae</taxon>
        <taxon>Haemaphysalinae</taxon>
        <taxon>Haemaphysalis</taxon>
    </lineage>
</organism>
<sequence>MPKVTSKQHVRKKALREVHDLLATVGSSQQDSGLISHPGRSDGSQPSLSQSTYPFLSNEQPVTGEGCVHGSPVGESDPSASLGGWGRPDDSQSLAEQELQGITDEWTDEWISVDSDDESGDFRHAGDVGDSDSQPISFASSLADWAVTHIITHKSLSSLLVLLKAHECFVELRKDARSLLKTPRMAAKRAGIVLLKPRSYCHYGLKEGLERVILNSQQCPEPISVSFNIDGLPLSKSTSTVLWPIQCLVHGCVGSCLPIRLL</sequence>
<gene>
    <name evidence="2" type="ORF">HPB48_013377</name>
</gene>
<evidence type="ECO:0000313" key="3">
    <source>
        <dbReference type="Proteomes" id="UP000821853"/>
    </source>
</evidence>
<evidence type="ECO:0000313" key="2">
    <source>
        <dbReference type="EMBL" id="KAH9359630.1"/>
    </source>
</evidence>
<keyword evidence="3" id="KW-1185">Reference proteome</keyword>
<feature type="region of interest" description="Disordered" evidence="1">
    <location>
        <begin position="23"/>
        <end position="98"/>
    </location>
</feature>
<proteinExistence type="predicted"/>
<comment type="caution">
    <text evidence="2">The sequence shown here is derived from an EMBL/GenBank/DDBJ whole genome shotgun (WGS) entry which is preliminary data.</text>
</comment>
<accession>A0A9J6F6L1</accession>
<name>A0A9J6F6L1_HAELO</name>
<dbReference type="Proteomes" id="UP000821853">
    <property type="component" value="Chromosome 1"/>
</dbReference>